<organism evidence="1 2">
    <name type="scientific">Mesobacillus stamsii</name>
    <dbReference type="NCBI Taxonomy" id="225347"/>
    <lineage>
        <taxon>Bacteria</taxon>
        <taxon>Bacillati</taxon>
        <taxon>Bacillota</taxon>
        <taxon>Bacilli</taxon>
        <taxon>Bacillales</taxon>
        <taxon>Bacillaceae</taxon>
        <taxon>Mesobacillus</taxon>
    </lineage>
</organism>
<comment type="caution">
    <text evidence="1">The sequence shown here is derived from an EMBL/GenBank/DDBJ whole genome shotgun (WGS) entry which is preliminary data.</text>
</comment>
<reference evidence="1 2" key="1">
    <citation type="submission" date="2023-07" db="EMBL/GenBank/DDBJ databases">
        <title>Genomic Encyclopedia of Type Strains, Phase IV (KMG-IV): sequencing the most valuable type-strain genomes for metagenomic binning, comparative biology and taxonomic classification.</title>
        <authorList>
            <person name="Goeker M."/>
        </authorList>
    </citation>
    <scope>NUCLEOTIDE SEQUENCE [LARGE SCALE GENOMIC DNA]</scope>
    <source>
        <strain evidence="1 2">DSM 19598</strain>
    </source>
</reference>
<keyword evidence="2" id="KW-1185">Reference proteome</keyword>
<gene>
    <name evidence="1" type="ORF">J2S25_000138</name>
</gene>
<name>A0ABU0FQ60_9BACI</name>
<protein>
    <submittedName>
        <fullName evidence="1">Uncharacterized protein</fullName>
    </submittedName>
</protein>
<proteinExistence type="predicted"/>
<dbReference type="EMBL" id="JAUSUN010000001">
    <property type="protein sequence ID" value="MDQ0411960.1"/>
    <property type="molecule type" value="Genomic_DNA"/>
</dbReference>
<accession>A0ABU0FQ60</accession>
<sequence>MSNKQKKQLTPVQQEYQTPENQIKTILIQWGGL</sequence>
<evidence type="ECO:0000313" key="2">
    <source>
        <dbReference type="Proteomes" id="UP001242313"/>
    </source>
</evidence>
<dbReference type="Proteomes" id="UP001242313">
    <property type="component" value="Unassembled WGS sequence"/>
</dbReference>
<evidence type="ECO:0000313" key="1">
    <source>
        <dbReference type="EMBL" id="MDQ0411960.1"/>
    </source>
</evidence>